<sequence length="263" mass="28840">MNKKSAFADILLYGAQLAKVGGGAIMEYIDKDFNVERKGEIDLVTEADIASEKAILKSLRDNYPDHQVITEERDIIKGNPEKVWIIDPLDGTTNFAHRFPMFCVSIAFMQKGVVQTAAIYDPLRKELFTAGKGMGTAHNSVEPTVSKTDKIIDSLLATGFSYNIKTIGRNNIREFGNFALKAQGMRRSGSAALDLAYVACGRLDGFWEFDLNPWDMAAGALIVEEAGGSVTRADGSPFNLMKKEIVASNGVIHDEMLKILAIK</sequence>
<dbReference type="GO" id="GO:0008934">
    <property type="term" value="F:inositol monophosphate 1-phosphatase activity"/>
    <property type="evidence" value="ECO:0007669"/>
    <property type="project" value="InterPro"/>
</dbReference>
<organism evidence="8">
    <name type="scientific">hydrothermal vent metagenome</name>
    <dbReference type="NCBI Taxonomy" id="652676"/>
    <lineage>
        <taxon>unclassified sequences</taxon>
        <taxon>metagenomes</taxon>
        <taxon>ecological metagenomes</taxon>
    </lineage>
</organism>
<dbReference type="PANTHER" id="PTHR20854">
    <property type="entry name" value="INOSITOL MONOPHOSPHATASE"/>
    <property type="match status" value="1"/>
</dbReference>
<evidence type="ECO:0000313" key="8">
    <source>
        <dbReference type="EMBL" id="VAX26059.1"/>
    </source>
</evidence>
<keyword evidence="7" id="KW-0460">Magnesium</keyword>
<evidence type="ECO:0000256" key="5">
    <source>
        <dbReference type="ARBA" id="ARBA00022723"/>
    </source>
</evidence>
<dbReference type="InterPro" id="IPR000760">
    <property type="entry name" value="Inositol_monophosphatase-like"/>
</dbReference>
<dbReference type="PANTHER" id="PTHR20854:SF4">
    <property type="entry name" value="INOSITOL-1-MONOPHOSPHATASE-RELATED"/>
    <property type="match status" value="1"/>
</dbReference>
<dbReference type="InterPro" id="IPR022337">
    <property type="entry name" value="Inositol_monophosphatase_SuhB"/>
</dbReference>
<evidence type="ECO:0000256" key="7">
    <source>
        <dbReference type="ARBA" id="ARBA00022842"/>
    </source>
</evidence>
<dbReference type="InterPro" id="IPR020550">
    <property type="entry name" value="Inositol_monophosphatase_CS"/>
</dbReference>
<dbReference type="PROSITE" id="PS00629">
    <property type="entry name" value="IMP_1"/>
    <property type="match status" value="1"/>
</dbReference>
<dbReference type="Gene3D" id="3.40.190.80">
    <property type="match status" value="1"/>
</dbReference>
<dbReference type="GO" id="GO:0046854">
    <property type="term" value="P:phosphatidylinositol phosphate biosynthetic process"/>
    <property type="evidence" value="ECO:0007669"/>
    <property type="project" value="InterPro"/>
</dbReference>
<dbReference type="SUPFAM" id="SSF56655">
    <property type="entry name" value="Carbohydrate phosphatase"/>
    <property type="match status" value="1"/>
</dbReference>
<dbReference type="AlphaFoldDB" id="A0A3B1C790"/>
<reference evidence="8" key="1">
    <citation type="submission" date="2018-06" db="EMBL/GenBank/DDBJ databases">
        <authorList>
            <person name="Zhirakovskaya E."/>
        </authorList>
    </citation>
    <scope>NUCLEOTIDE SEQUENCE</scope>
</reference>
<dbReference type="EMBL" id="UOGE01000115">
    <property type="protein sequence ID" value="VAX26059.1"/>
    <property type="molecule type" value="Genomic_DNA"/>
</dbReference>
<dbReference type="InterPro" id="IPR020583">
    <property type="entry name" value="Inositol_monoP_metal-BS"/>
</dbReference>
<dbReference type="EC" id="3.1.3.25" evidence="4"/>
<proteinExistence type="inferred from homology"/>
<comment type="similarity">
    <text evidence="3">Belongs to the inositol monophosphatase superfamily.</text>
</comment>
<comment type="cofactor">
    <cofactor evidence="2">
        <name>Mg(2+)</name>
        <dbReference type="ChEBI" id="CHEBI:18420"/>
    </cofactor>
</comment>
<protein>
    <recommendedName>
        <fullName evidence="4">inositol-phosphate phosphatase</fullName>
        <ecNumber evidence="4">3.1.3.25</ecNumber>
    </recommendedName>
</protein>
<dbReference type="GO" id="GO:0006020">
    <property type="term" value="P:inositol metabolic process"/>
    <property type="evidence" value="ECO:0007669"/>
    <property type="project" value="TreeGrafter"/>
</dbReference>
<comment type="catalytic activity">
    <reaction evidence="1">
        <text>a myo-inositol phosphate + H2O = myo-inositol + phosphate</text>
        <dbReference type="Rhea" id="RHEA:24056"/>
        <dbReference type="ChEBI" id="CHEBI:15377"/>
        <dbReference type="ChEBI" id="CHEBI:17268"/>
        <dbReference type="ChEBI" id="CHEBI:43474"/>
        <dbReference type="ChEBI" id="CHEBI:84139"/>
        <dbReference type="EC" id="3.1.3.25"/>
    </reaction>
</comment>
<dbReference type="InterPro" id="IPR033942">
    <property type="entry name" value="IMPase"/>
</dbReference>
<keyword evidence="5" id="KW-0479">Metal-binding</keyword>
<dbReference type="Gene3D" id="3.30.540.10">
    <property type="entry name" value="Fructose-1,6-Bisphosphatase, subunit A, domain 1"/>
    <property type="match status" value="1"/>
</dbReference>
<evidence type="ECO:0000256" key="4">
    <source>
        <dbReference type="ARBA" id="ARBA00013106"/>
    </source>
</evidence>
<dbReference type="FunFam" id="3.30.540.10:FF:000003">
    <property type="entry name" value="Inositol-1-monophosphatase"/>
    <property type="match status" value="1"/>
</dbReference>
<dbReference type="FunFam" id="3.40.190.80:FF:000002">
    <property type="entry name" value="Inositol-1-monophosphatase"/>
    <property type="match status" value="1"/>
</dbReference>
<dbReference type="GO" id="GO:0046872">
    <property type="term" value="F:metal ion binding"/>
    <property type="evidence" value="ECO:0007669"/>
    <property type="project" value="UniProtKB-KW"/>
</dbReference>
<evidence type="ECO:0000256" key="6">
    <source>
        <dbReference type="ARBA" id="ARBA00022801"/>
    </source>
</evidence>
<dbReference type="CDD" id="cd01639">
    <property type="entry name" value="IMPase"/>
    <property type="match status" value="1"/>
</dbReference>
<dbReference type="PRINTS" id="PR01959">
    <property type="entry name" value="SBIMPHPHTASE"/>
</dbReference>
<name>A0A3B1C790_9ZZZZ</name>
<dbReference type="GO" id="GO:0007165">
    <property type="term" value="P:signal transduction"/>
    <property type="evidence" value="ECO:0007669"/>
    <property type="project" value="TreeGrafter"/>
</dbReference>
<evidence type="ECO:0000256" key="3">
    <source>
        <dbReference type="ARBA" id="ARBA00009759"/>
    </source>
</evidence>
<dbReference type="Pfam" id="PF00459">
    <property type="entry name" value="Inositol_P"/>
    <property type="match status" value="1"/>
</dbReference>
<accession>A0A3B1C790</accession>
<dbReference type="PRINTS" id="PR00377">
    <property type="entry name" value="IMPHPHTASES"/>
</dbReference>
<keyword evidence="6 8" id="KW-0378">Hydrolase</keyword>
<gene>
    <name evidence="8" type="ORF">MNBD_NITROSPINAE02-359</name>
</gene>
<dbReference type="PROSITE" id="PS00630">
    <property type="entry name" value="IMP_2"/>
    <property type="match status" value="1"/>
</dbReference>
<evidence type="ECO:0000256" key="1">
    <source>
        <dbReference type="ARBA" id="ARBA00001033"/>
    </source>
</evidence>
<evidence type="ECO:0000256" key="2">
    <source>
        <dbReference type="ARBA" id="ARBA00001946"/>
    </source>
</evidence>